<dbReference type="InterPro" id="IPR011006">
    <property type="entry name" value="CheY-like_superfamily"/>
</dbReference>
<dbReference type="Pfam" id="PF00072">
    <property type="entry name" value="Response_reg"/>
    <property type="match status" value="1"/>
</dbReference>
<keyword evidence="2 5" id="KW-0238">DNA-binding</keyword>
<sequence length="221" mass="24278">MRLLIVEDNHELADWLARALVQARYTVEVAHDGEEAEHLIALGEYAAIVLDLSLPHVDGMTVLKRIRRKGNRTPVIILTANASLDGRVAGLDSGADDYLAKPFELAELEARLRAVIRRGHDLASPEIVIADLALDSASKLFTLKGEPLQLTPREHSVLEYLVMKSGTTVTKSALHESVFGFDAEPDPSAIEIYVHRVRKKIEGSGVQIATLRGLGYMLRAL</sequence>
<keyword evidence="9" id="KW-1185">Reference proteome</keyword>
<evidence type="ECO:0000256" key="5">
    <source>
        <dbReference type="PROSITE-ProRule" id="PRU01091"/>
    </source>
</evidence>
<gene>
    <name evidence="8" type="ORF">ABID16_004168</name>
</gene>
<accession>A0ABV2J6B5</accession>
<dbReference type="EMBL" id="JBEPMB010000009">
    <property type="protein sequence ID" value="MET3615821.1"/>
    <property type="molecule type" value="Genomic_DNA"/>
</dbReference>
<dbReference type="InterPro" id="IPR001789">
    <property type="entry name" value="Sig_transdc_resp-reg_receiver"/>
</dbReference>
<dbReference type="Gene3D" id="3.40.50.2300">
    <property type="match status" value="1"/>
</dbReference>
<dbReference type="InterPro" id="IPR039420">
    <property type="entry name" value="WalR-like"/>
</dbReference>
<dbReference type="PROSITE" id="PS50110">
    <property type="entry name" value="RESPONSE_REGULATORY"/>
    <property type="match status" value="1"/>
</dbReference>
<dbReference type="CDD" id="cd17624">
    <property type="entry name" value="REC_OmpR_PmrA-like"/>
    <property type="match status" value="1"/>
</dbReference>
<dbReference type="CDD" id="cd00383">
    <property type="entry name" value="trans_reg_C"/>
    <property type="match status" value="1"/>
</dbReference>
<dbReference type="SMART" id="SM00862">
    <property type="entry name" value="Trans_reg_C"/>
    <property type="match status" value="1"/>
</dbReference>
<dbReference type="SUPFAM" id="SSF52172">
    <property type="entry name" value="CheY-like"/>
    <property type="match status" value="1"/>
</dbReference>
<protein>
    <submittedName>
        <fullName evidence="8">Two-component system response regulator TctD</fullName>
    </submittedName>
</protein>
<evidence type="ECO:0000256" key="3">
    <source>
        <dbReference type="ARBA" id="ARBA00023163"/>
    </source>
</evidence>
<dbReference type="InterPro" id="IPR036388">
    <property type="entry name" value="WH-like_DNA-bd_sf"/>
</dbReference>
<feature type="modified residue" description="4-aspartylphosphate" evidence="4">
    <location>
        <position position="51"/>
    </location>
</feature>
<feature type="DNA-binding region" description="OmpR/PhoB-type" evidence="5">
    <location>
        <begin position="124"/>
        <end position="220"/>
    </location>
</feature>
<dbReference type="SMART" id="SM00448">
    <property type="entry name" value="REC"/>
    <property type="match status" value="1"/>
</dbReference>
<evidence type="ECO:0000313" key="9">
    <source>
        <dbReference type="Proteomes" id="UP001549047"/>
    </source>
</evidence>
<evidence type="ECO:0000256" key="1">
    <source>
        <dbReference type="ARBA" id="ARBA00023015"/>
    </source>
</evidence>
<evidence type="ECO:0000256" key="2">
    <source>
        <dbReference type="ARBA" id="ARBA00023125"/>
    </source>
</evidence>
<evidence type="ECO:0000259" key="7">
    <source>
        <dbReference type="PROSITE" id="PS51755"/>
    </source>
</evidence>
<keyword evidence="1" id="KW-0805">Transcription regulation</keyword>
<feature type="domain" description="OmpR/PhoB-type" evidence="7">
    <location>
        <begin position="124"/>
        <end position="220"/>
    </location>
</feature>
<dbReference type="InterPro" id="IPR001867">
    <property type="entry name" value="OmpR/PhoB-type_DNA-bd"/>
</dbReference>
<dbReference type="Proteomes" id="UP001549047">
    <property type="component" value="Unassembled WGS sequence"/>
</dbReference>
<reference evidence="8 9" key="1">
    <citation type="submission" date="2024-06" db="EMBL/GenBank/DDBJ databases">
        <title>Genomic Encyclopedia of Type Strains, Phase IV (KMG-IV): sequencing the most valuable type-strain genomes for metagenomic binning, comparative biology and taxonomic classification.</title>
        <authorList>
            <person name="Goeker M."/>
        </authorList>
    </citation>
    <scope>NUCLEOTIDE SEQUENCE [LARGE SCALE GENOMIC DNA]</scope>
    <source>
        <strain evidence="8 9">DSM 29780</strain>
    </source>
</reference>
<dbReference type="PANTHER" id="PTHR48111">
    <property type="entry name" value="REGULATOR OF RPOS"/>
    <property type="match status" value="1"/>
</dbReference>
<name>A0ABV2J6B5_9HYPH</name>
<organism evidence="8 9">
    <name type="scientific">Rhizobium aquaticum</name>
    <dbReference type="NCBI Taxonomy" id="1549636"/>
    <lineage>
        <taxon>Bacteria</taxon>
        <taxon>Pseudomonadati</taxon>
        <taxon>Pseudomonadota</taxon>
        <taxon>Alphaproteobacteria</taxon>
        <taxon>Hyphomicrobiales</taxon>
        <taxon>Rhizobiaceae</taxon>
        <taxon>Rhizobium/Agrobacterium group</taxon>
        <taxon>Rhizobium</taxon>
    </lineage>
</organism>
<evidence type="ECO:0000313" key="8">
    <source>
        <dbReference type="EMBL" id="MET3615821.1"/>
    </source>
</evidence>
<keyword evidence="3" id="KW-0804">Transcription</keyword>
<dbReference type="PROSITE" id="PS51755">
    <property type="entry name" value="OMPR_PHOB"/>
    <property type="match status" value="1"/>
</dbReference>
<proteinExistence type="predicted"/>
<comment type="caution">
    <text evidence="8">The sequence shown here is derived from an EMBL/GenBank/DDBJ whole genome shotgun (WGS) entry which is preliminary data.</text>
</comment>
<feature type="domain" description="Response regulatory" evidence="6">
    <location>
        <begin position="2"/>
        <end position="116"/>
    </location>
</feature>
<dbReference type="Pfam" id="PF00486">
    <property type="entry name" value="Trans_reg_C"/>
    <property type="match status" value="1"/>
</dbReference>
<evidence type="ECO:0000259" key="6">
    <source>
        <dbReference type="PROSITE" id="PS50110"/>
    </source>
</evidence>
<evidence type="ECO:0000256" key="4">
    <source>
        <dbReference type="PROSITE-ProRule" id="PRU00169"/>
    </source>
</evidence>
<keyword evidence="4" id="KW-0597">Phosphoprotein</keyword>
<dbReference type="PANTHER" id="PTHR48111:SF67">
    <property type="entry name" value="TRANSCRIPTIONAL REGULATORY PROTEIN TCTD"/>
    <property type="match status" value="1"/>
</dbReference>
<dbReference type="Gene3D" id="1.10.10.10">
    <property type="entry name" value="Winged helix-like DNA-binding domain superfamily/Winged helix DNA-binding domain"/>
    <property type="match status" value="1"/>
</dbReference>
<dbReference type="RefSeq" id="WP_354558287.1">
    <property type="nucleotide sequence ID" value="NZ_JBEPMB010000009.1"/>
</dbReference>
<dbReference type="Gene3D" id="6.10.250.690">
    <property type="match status" value="1"/>
</dbReference>